<dbReference type="AlphaFoldDB" id="A0A2P2NB88"/>
<proteinExistence type="predicted"/>
<accession>A0A2P2NB88</accession>
<dbReference type="EMBL" id="GGEC01059247">
    <property type="protein sequence ID" value="MBX39731.1"/>
    <property type="molecule type" value="Transcribed_RNA"/>
</dbReference>
<sequence length="49" mass="5261">MSSLHFSFSSSRPSPPRSINGSSHSSTVTLTTTPLQLLSISVDLCKRVL</sequence>
<organism evidence="2">
    <name type="scientific">Rhizophora mucronata</name>
    <name type="common">Asiatic mangrove</name>
    <dbReference type="NCBI Taxonomy" id="61149"/>
    <lineage>
        <taxon>Eukaryota</taxon>
        <taxon>Viridiplantae</taxon>
        <taxon>Streptophyta</taxon>
        <taxon>Embryophyta</taxon>
        <taxon>Tracheophyta</taxon>
        <taxon>Spermatophyta</taxon>
        <taxon>Magnoliopsida</taxon>
        <taxon>eudicotyledons</taxon>
        <taxon>Gunneridae</taxon>
        <taxon>Pentapetalae</taxon>
        <taxon>rosids</taxon>
        <taxon>fabids</taxon>
        <taxon>Malpighiales</taxon>
        <taxon>Rhizophoraceae</taxon>
        <taxon>Rhizophora</taxon>
    </lineage>
</organism>
<name>A0A2P2NB88_RHIMU</name>
<evidence type="ECO:0000313" key="2">
    <source>
        <dbReference type="EMBL" id="MBX39731.1"/>
    </source>
</evidence>
<evidence type="ECO:0000256" key="1">
    <source>
        <dbReference type="SAM" id="MobiDB-lite"/>
    </source>
</evidence>
<feature type="region of interest" description="Disordered" evidence="1">
    <location>
        <begin position="1"/>
        <end position="28"/>
    </location>
</feature>
<protein>
    <submittedName>
        <fullName evidence="2">Uncharacterized protein</fullName>
    </submittedName>
</protein>
<reference evidence="2" key="1">
    <citation type="submission" date="2018-02" db="EMBL/GenBank/DDBJ databases">
        <title>Rhizophora mucronata_Transcriptome.</title>
        <authorList>
            <person name="Meera S.P."/>
            <person name="Sreeshan A."/>
            <person name="Augustine A."/>
        </authorList>
    </citation>
    <scope>NUCLEOTIDE SEQUENCE</scope>
    <source>
        <tissue evidence="2">Leaf</tissue>
    </source>
</reference>